<name>A0ABN1KM34_9BURK</name>
<dbReference type="Proteomes" id="UP001500279">
    <property type="component" value="Unassembled WGS sequence"/>
</dbReference>
<dbReference type="EMBL" id="BAAAEW010000052">
    <property type="protein sequence ID" value="GAA0770961.1"/>
    <property type="molecule type" value="Genomic_DNA"/>
</dbReference>
<keyword evidence="2" id="KW-1185">Reference proteome</keyword>
<proteinExistence type="predicted"/>
<comment type="caution">
    <text evidence="1">The sequence shown here is derived from an EMBL/GenBank/DDBJ whole genome shotgun (WGS) entry which is preliminary data.</text>
</comment>
<reference evidence="1 2" key="1">
    <citation type="journal article" date="2019" name="Int. J. Syst. Evol. Microbiol.">
        <title>The Global Catalogue of Microorganisms (GCM) 10K type strain sequencing project: providing services to taxonomists for standard genome sequencing and annotation.</title>
        <authorList>
            <consortium name="The Broad Institute Genomics Platform"/>
            <consortium name="The Broad Institute Genome Sequencing Center for Infectious Disease"/>
            <person name="Wu L."/>
            <person name="Ma J."/>
        </authorList>
    </citation>
    <scope>NUCLEOTIDE SEQUENCE [LARGE SCALE GENOMIC DNA]</scope>
    <source>
        <strain evidence="1 2">JCM 15503</strain>
    </source>
</reference>
<evidence type="ECO:0000313" key="1">
    <source>
        <dbReference type="EMBL" id="GAA0770961.1"/>
    </source>
</evidence>
<evidence type="ECO:0000313" key="2">
    <source>
        <dbReference type="Proteomes" id="UP001500279"/>
    </source>
</evidence>
<organism evidence="1 2">
    <name type="scientific">Ideonella azotifigens</name>
    <dbReference type="NCBI Taxonomy" id="513160"/>
    <lineage>
        <taxon>Bacteria</taxon>
        <taxon>Pseudomonadati</taxon>
        <taxon>Pseudomonadota</taxon>
        <taxon>Betaproteobacteria</taxon>
        <taxon>Burkholderiales</taxon>
        <taxon>Sphaerotilaceae</taxon>
        <taxon>Ideonella</taxon>
    </lineage>
</organism>
<protein>
    <submittedName>
        <fullName evidence="1">Uncharacterized protein</fullName>
    </submittedName>
</protein>
<gene>
    <name evidence="1" type="ORF">GCM10009107_63130</name>
</gene>
<sequence>MAELLGVDAPWKVMDVQRSSGTQTVTVHIERPPPHPGLFSRRAVVPVRRQLRWEHVTLAGWRCRVQVGLRDGDALPATAWTGEEAPGYTRGLQRLIMDLLLAGATTEQLSVLLKLPFADLWRHKFRLDQGRNTTALPAPSGLPAEGSPLWPALLMGRVSLDVKALGLRLLLAKLQREAALHGDADLHRQAAQELHRYFLRSQAVLRHEIAQLPGLTAQVPAAMERAVAAPVARAAAVSAAGMRSSAAQGFELPDATDPLWLALLEGECSLDVRALGLRLLLTQLRSQIRVIEDSDVRMLKLVEIHRYFSRHQGALGYEISQLRNWRAH</sequence>
<accession>A0ABN1KM34</accession>